<gene>
    <name evidence="1" type="ORF">P5673_015266</name>
</gene>
<name>A0AAD9V5J1_ACRCE</name>
<keyword evidence="2" id="KW-1185">Reference proteome</keyword>
<reference evidence="1" key="2">
    <citation type="journal article" date="2023" name="Science">
        <title>Genomic signatures of disease resistance in endangered staghorn corals.</title>
        <authorList>
            <person name="Vollmer S.V."/>
            <person name="Selwyn J.D."/>
            <person name="Despard B.A."/>
            <person name="Roesel C.L."/>
        </authorList>
    </citation>
    <scope>NUCLEOTIDE SEQUENCE</scope>
    <source>
        <strain evidence="1">K2</strain>
    </source>
</reference>
<dbReference type="EMBL" id="JARQWQ010000031">
    <property type="protein sequence ID" value="KAK2561872.1"/>
    <property type="molecule type" value="Genomic_DNA"/>
</dbReference>
<evidence type="ECO:0000313" key="2">
    <source>
        <dbReference type="Proteomes" id="UP001249851"/>
    </source>
</evidence>
<accession>A0AAD9V5J1</accession>
<protein>
    <submittedName>
        <fullName evidence="1">Uncharacterized protein</fullName>
    </submittedName>
</protein>
<reference evidence="1" key="1">
    <citation type="journal article" date="2023" name="G3 (Bethesda)">
        <title>Whole genome assembly and annotation of the endangered Caribbean coral Acropora cervicornis.</title>
        <authorList>
            <person name="Selwyn J.D."/>
            <person name="Vollmer S.V."/>
        </authorList>
    </citation>
    <scope>NUCLEOTIDE SEQUENCE</scope>
    <source>
        <strain evidence="1">K2</strain>
    </source>
</reference>
<proteinExistence type="predicted"/>
<feature type="non-terminal residue" evidence="1">
    <location>
        <position position="107"/>
    </location>
</feature>
<comment type="caution">
    <text evidence="1">The sequence shown here is derived from an EMBL/GenBank/DDBJ whole genome shotgun (WGS) entry which is preliminary data.</text>
</comment>
<sequence>MNPKNCKTKCRILPPANRRDLSDADPIFIPTDKANLFNNYFCSVFNHVDNEPPPPGCHAKVSVRESLSHITLPVSDVLTTLLHLNPSKSPGPDGIPSLLLKNLAPQI</sequence>
<organism evidence="1 2">
    <name type="scientific">Acropora cervicornis</name>
    <name type="common">Staghorn coral</name>
    <dbReference type="NCBI Taxonomy" id="6130"/>
    <lineage>
        <taxon>Eukaryota</taxon>
        <taxon>Metazoa</taxon>
        <taxon>Cnidaria</taxon>
        <taxon>Anthozoa</taxon>
        <taxon>Hexacorallia</taxon>
        <taxon>Scleractinia</taxon>
        <taxon>Astrocoeniina</taxon>
        <taxon>Acroporidae</taxon>
        <taxon>Acropora</taxon>
    </lineage>
</organism>
<dbReference type="AlphaFoldDB" id="A0AAD9V5J1"/>
<dbReference type="Proteomes" id="UP001249851">
    <property type="component" value="Unassembled WGS sequence"/>
</dbReference>
<evidence type="ECO:0000313" key="1">
    <source>
        <dbReference type="EMBL" id="KAK2561872.1"/>
    </source>
</evidence>